<organism evidence="12 13">
    <name type="scientific">Acrobeloides nanus</name>
    <dbReference type="NCBI Taxonomy" id="290746"/>
    <lineage>
        <taxon>Eukaryota</taxon>
        <taxon>Metazoa</taxon>
        <taxon>Ecdysozoa</taxon>
        <taxon>Nematoda</taxon>
        <taxon>Chromadorea</taxon>
        <taxon>Rhabditida</taxon>
        <taxon>Tylenchina</taxon>
        <taxon>Cephalobomorpha</taxon>
        <taxon>Cephaloboidea</taxon>
        <taxon>Cephalobidae</taxon>
        <taxon>Acrobeloides</taxon>
    </lineage>
</organism>
<evidence type="ECO:0000256" key="8">
    <source>
        <dbReference type="ARBA" id="ARBA00034739"/>
    </source>
</evidence>
<dbReference type="PANTHER" id="PTHR12869">
    <property type="entry name" value="SMALL SEVEN TRANSMEMBRANE DOMAIN-CONTAINING PROTEIN"/>
    <property type="match status" value="1"/>
</dbReference>
<dbReference type="AlphaFoldDB" id="A0A914CDJ8"/>
<sequence>MMALATFFPTADTEEFDMLSEFVKNNADLIDLLGLHLAISYLLSGKGEVRFLSAGLGWAAAHSIASYALFFFVGARTTAFHWKYIQTALESNIDLVFYLSMATLVWLFNRSDLNVSTRRLVYALLAFCIFHSFIYEVLYYKFLIRSWQFLITKAVLTGALGVLTTMSYSGIYISQNKNN</sequence>
<protein>
    <recommendedName>
        <fullName evidence="9">BOS complex subunit TMEM147</fullName>
    </recommendedName>
    <alternativeName>
        <fullName evidence="10">Transmembrane protein 147</fullName>
    </alternativeName>
</protein>
<comment type="similarity">
    <text evidence="8">Belongs to the TMEM147 family.</text>
</comment>
<reference evidence="13" key="1">
    <citation type="submission" date="2022-11" db="UniProtKB">
        <authorList>
            <consortium name="WormBaseParasite"/>
        </authorList>
    </citation>
    <scope>IDENTIFICATION</scope>
</reference>
<evidence type="ECO:0000256" key="3">
    <source>
        <dbReference type="ARBA" id="ARBA00022475"/>
    </source>
</evidence>
<evidence type="ECO:0000256" key="2">
    <source>
        <dbReference type="ARBA" id="ARBA00004651"/>
    </source>
</evidence>
<dbReference type="Pfam" id="PF09767">
    <property type="entry name" value="DUF2053"/>
    <property type="match status" value="1"/>
</dbReference>
<dbReference type="WBParaSite" id="ACRNAN_Path_830.g3163.t1">
    <property type="protein sequence ID" value="ACRNAN_Path_830.g3163.t1"/>
    <property type="gene ID" value="ACRNAN_Path_830.g3163"/>
</dbReference>
<dbReference type="GO" id="GO:0005886">
    <property type="term" value="C:plasma membrane"/>
    <property type="evidence" value="ECO:0007669"/>
    <property type="project" value="UniProtKB-SubCell"/>
</dbReference>
<keyword evidence="6 11" id="KW-1133">Transmembrane helix</keyword>
<dbReference type="Proteomes" id="UP000887540">
    <property type="component" value="Unplaced"/>
</dbReference>
<evidence type="ECO:0000256" key="11">
    <source>
        <dbReference type="SAM" id="Phobius"/>
    </source>
</evidence>
<evidence type="ECO:0000256" key="7">
    <source>
        <dbReference type="ARBA" id="ARBA00023136"/>
    </source>
</evidence>
<keyword evidence="3" id="KW-1003">Cell membrane</keyword>
<evidence type="ECO:0000256" key="6">
    <source>
        <dbReference type="ARBA" id="ARBA00022989"/>
    </source>
</evidence>
<dbReference type="InterPro" id="IPR019164">
    <property type="entry name" value="TMEM147"/>
</dbReference>
<evidence type="ECO:0000256" key="10">
    <source>
        <dbReference type="ARBA" id="ARBA00034899"/>
    </source>
</evidence>
<evidence type="ECO:0000256" key="1">
    <source>
        <dbReference type="ARBA" id="ARBA00004477"/>
    </source>
</evidence>
<evidence type="ECO:0000313" key="13">
    <source>
        <dbReference type="WBParaSite" id="ACRNAN_Path_830.g3163.t1"/>
    </source>
</evidence>
<dbReference type="GO" id="GO:0005789">
    <property type="term" value="C:endoplasmic reticulum membrane"/>
    <property type="evidence" value="ECO:0007669"/>
    <property type="project" value="UniProtKB-SubCell"/>
</dbReference>
<dbReference type="PANTHER" id="PTHR12869:SF0">
    <property type="entry name" value="BOS COMPLEX SUBUNIT TMEM147"/>
    <property type="match status" value="1"/>
</dbReference>
<keyword evidence="7 11" id="KW-0472">Membrane</keyword>
<evidence type="ECO:0000256" key="9">
    <source>
        <dbReference type="ARBA" id="ARBA00034846"/>
    </source>
</evidence>
<keyword evidence="5" id="KW-0256">Endoplasmic reticulum</keyword>
<feature type="transmembrane region" description="Helical" evidence="11">
    <location>
        <begin position="150"/>
        <end position="173"/>
    </location>
</feature>
<feature type="transmembrane region" description="Helical" evidence="11">
    <location>
        <begin position="51"/>
        <end position="75"/>
    </location>
</feature>
<feature type="transmembrane region" description="Helical" evidence="11">
    <location>
        <begin position="120"/>
        <end position="138"/>
    </location>
</feature>
<name>A0A914CDJ8_9BILA</name>
<keyword evidence="4 11" id="KW-0812">Transmembrane</keyword>
<evidence type="ECO:0000256" key="5">
    <source>
        <dbReference type="ARBA" id="ARBA00022824"/>
    </source>
</evidence>
<comment type="subcellular location">
    <subcellularLocation>
        <location evidence="2">Cell membrane</location>
        <topology evidence="2">Multi-pass membrane protein</topology>
    </subcellularLocation>
    <subcellularLocation>
        <location evidence="1">Endoplasmic reticulum membrane</location>
        <topology evidence="1">Multi-pass membrane protein</topology>
    </subcellularLocation>
</comment>
<evidence type="ECO:0000256" key="4">
    <source>
        <dbReference type="ARBA" id="ARBA00022692"/>
    </source>
</evidence>
<proteinExistence type="inferred from homology"/>
<keyword evidence="12" id="KW-1185">Reference proteome</keyword>
<accession>A0A914CDJ8</accession>
<evidence type="ECO:0000313" key="12">
    <source>
        <dbReference type="Proteomes" id="UP000887540"/>
    </source>
</evidence>